<dbReference type="OrthoDB" id="10405421at2759"/>
<keyword evidence="1" id="KW-0812">Transmembrane</keyword>
<evidence type="ECO:0000313" key="2">
    <source>
        <dbReference type="EMBL" id="KZT22372.1"/>
    </source>
</evidence>
<proteinExistence type="predicted"/>
<feature type="transmembrane region" description="Helical" evidence="1">
    <location>
        <begin position="246"/>
        <end position="265"/>
    </location>
</feature>
<evidence type="ECO:0008006" key="4">
    <source>
        <dbReference type="Google" id="ProtNLM"/>
    </source>
</evidence>
<dbReference type="EMBL" id="KV425596">
    <property type="protein sequence ID" value="KZT22372.1"/>
    <property type="molecule type" value="Genomic_DNA"/>
</dbReference>
<evidence type="ECO:0000256" key="1">
    <source>
        <dbReference type="SAM" id="Phobius"/>
    </source>
</evidence>
<feature type="transmembrane region" description="Helical" evidence="1">
    <location>
        <begin position="208"/>
        <end position="226"/>
    </location>
</feature>
<dbReference type="InParanoid" id="A0A165QFQ0"/>
<keyword evidence="1" id="KW-1133">Transmembrane helix</keyword>
<name>A0A165QFQ0_9AGAM</name>
<keyword evidence="3" id="KW-1185">Reference proteome</keyword>
<keyword evidence="1" id="KW-0472">Membrane</keyword>
<dbReference type="AlphaFoldDB" id="A0A165QFQ0"/>
<organism evidence="2 3">
    <name type="scientific">Neolentinus lepideus HHB14362 ss-1</name>
    <dbReference type="NCBI Taxonomy" id="1314782"/>
    <lineage>
        <taxon>Eukaryota</taxon>
        <taxon>Fungi</taxon>
        <taxon>Dikarya</taxon>
        <taxon>Basidiomycota</taxon>
        <taxon>Agaricomycotina</taxon>
        <taxon>Agaricomycetes</taxon>
        <taxon>Gloeophyllales</taxon>
        <taxon>Gloeophyllaceae</taxon>
        <taxon>Neolentinus</taxon>
    </lineage>
</organism>
<protein>
    <recommendedName>
        <fullName evidence="4">THH1/TOM1/TOM3 domain-containing protein</fullName>
    </recommendedName>
</protein>
<feature type="transmembrane region" description="Helical" evidence="1">
    <location>
        <begin position="54"/>
        <end position="75"/>
    </location>
</feature>
<accession>A0A165QFQ0</accession>
<dbReference type="Proteomes" id="UP000076761">
    <property type="component" value="Unassembled WGS sequence"/>
</dbReference>
<evidence type="ECO:0000313" key="3">
    <source>
        <dbReference type="Proteomes" id="UP000076761"/>
    </source>
</evidence>
<feature type="transmembrane region" description="Helical" evidence="1">
    <location>
        <begin position="87"/>
        <end position="113"/>
    </location>
</feature>
<gene>
    <name evidence="2" type="ORF">NEOLEDRAFT_1138040</name>
</gene>
<dbReference type="STRING" id="1314782.A0A165QFQ0"/>
<sequence length="319" mass="35895">MSDGHDLEEAIVFSIKKINAEGGADASFAPACVEHCSFLVHPMHPVVIDYAEQFAVYSDYAAIFFALMHFLLFITNTIQLSRRRDTIIYLLTTFFSASRCITFILRLLPFYALRTLRKYSIVILNSGTSSVLYAVYTVVLKRDAATGPYPEHGLRAVASRLRRNRSLVLAALLYCIFLRFENVYSVTYSYWLMHQLDRKHKPHHKADGPLYMIISLVLVMQTCILLRHDIPRAHDRNAEHSTRRLVAHIFSTAAIAVLLFIRSMFSTVTAGIDGPSSTNTAAREALYYVFSATPELLVAALLCVKGLVPFPAGSTPYVY</sequence>
<feature type="transmembrane region" description="Helical" evidence="1">
    <location>
        <begin position="119"/>
        <end position="139"/>
    </location>
</feature>
<feature type="transmembrane region" description="Helical" evidence="1">
    <location>
        <begin position="167"/>
        <end position="188"/>
    </location>
</feature>
<reference evidence="2 3" key="1">
    <citation type="journal article" date="2016" name="Mol. Biol. Evol.">
        <title>Comparative Genomics of Early-Diverging Mushroom-Forming Fungi Provides Insights into the Origins of Lignocellulose Decay Capabilities.</title>
        <authorList>
            <person name="Nagy L.G."/>
            <person name="Riley R."/>
            <person name="Tritt A."/>
            <person name="Adam C."/>
            <person name="Daum C."/>
            <person name="Floudas D."/>
            <person name="Sun H."/>
            <person name="Yadav J.S."/>
            <person name="Pangilinan J."/>
            <person name="Larsson K.H."/>
            <person name="Matsuura K."/>
            <person name="Barry K."/>
            <person name="Labutti K."/>
            <person name="Kuo R."/>
            <person name="Ohm R.A."/>
            <person name="Bhattacharya S.S."/>
            <person name="Shirouzu T."/>
            <person name="Yoshinaga Y."/>
            <person name="Martin F.M."/>
            <person name="Grigoriev I.V."/>
            <person name="Hibbett D.S."/>
        </authorList>
    </citation>
    <scope>NUCLEOTIDE SEQUENCE [LARGE SCALE GENOMIC DNA]</scope>
    <source>
        <strain evidence="2 3">HHB14362 ss-1</strain>
    </source>
</reference>